<evidence type="ECO:0000313" key="7">
    <source>
        <dbReference type="EMBL" id="KAK7604088.1"/>
    </source>
</evidence>
<proteinExistence type="inferred from homology"/>
<comment type="caution">
    <text evidence="7">The sequence shown here is derived from an EMBL/GenBank/DDBJ whole genome shotgun (WGS) entry which is preliminary data.</text>
</comment>
<evidence type="ECO:0000256" key="6">
    <source>
        <dbReference type="RuleBase" id="RU000382"/>
    </source>
</evidence>
<evidence type="ECO:0000256" key="3">
    <source>
        <dbReference type="ARBA" id="ARBA00022898"/>
    </source>
</evidence>
<dbReference type="PRINTS" id="PR00800">
    <property type="entry name" value="YHDCRBOXLASE"/>
</dbReference>
<evidence type="ECO:0000313" key="8">
    <source>
        <dbReference type="Proteomes" id="UP001367676"/>
    </source>
</evidence>
<dbReference type="FunFam" id="3.40.640.10:FF:000025">
    <property type="entry name" value="Histidine decarboxylase"/>
    <property type="match status" value="1"/>
</dbReference>
<dbReference type="InterPro" id="IPR010977">
    <property type="entry name" value="Aromatic_deC"/>
</dbReference>
<dbReference type="Pfam" id="PF00282">
    <property type="entry name" value="Pyridoxal_deC"/>
    <property type="match status" value="1"/>
</dbReference>
<dbReference type="FunFam" id="1.20.1340.10:FF:000001">
    <property type="entry name" value="Histidine decarboxylase"/>
    <property type="match status" value="1"/>
</dbReference>
<dbReference type="Gene3D" id="3.90.1150.10">
    <property type="entry name" value="Aspartate Aminotransferase, domain 1"/>
    <property type="match status" value="1"/>
</dbReference>
<dbReference type="PANTHER" id="PTHR11999">
    <property type="entry name" value="GROUP II PYRIDOXAL-5-PHOSPHATE DECARBOXYLASE"/>
    <property type="match status" value="1"/>
</dbReference>
<evidence type="ECO:0000256" key="1">
    <source>
        <dbReference type="ARBA" id="ARBA00001933"/>
    </source>
</evidence>
<accession>A0AAN9U3C4</accession>
<comment type="similarity">
    <text evidence="2 6">Belongs to the group II decarboxylase family.</text>
</comment>
<name>A0AAN9U3C4_9HEMI</name>
<dbReference type="GO" id="GO:0019752">
    <property type="term" value="P:carboxylic acid metabolic process"/>
    <property type="evidence" value="ECO:0007669"/>
    <property type="project" value="InterPro"/>
</dbReference>
<keyword evidence="4 6" id="KW-0456">Lyase</keyword>
<gene>
    <name evidence="7" type="ORF">V9T40_004361</name>
</gene>
<dbReference type="Gene3D" id="3.40.640.10">
    <property type="entry name" value="Type I PLP-dependent aspartate aminotransferase-like (Major domain)"/>
    <property type="match status" value="1"/>
</dbReference>
<dbReference type="InterPro" id="IPR002129">
    <property type="entry name" value="PyrdxlP-dep_de-COase"/>
</dbReference>
<keyword evidence="8" id="KW-1185">Reference proteome</keyword>
<feature type="modified residue" description="N6-(pyridoxal phosphate)lysine" evidence="5">
    <location>
        <position position="303"/>
    </location>
</feature>
<dbReference type="PANTHER" id="PTHR11999:SF60">
    <property type="entry name" value="3,4-DIHYDROXYPHENYLACETALDEHYDE SYNTHASE"/>
    <property type="match status" value="1"/>
</dbReference>
<dbReference type="EMBL" id="JBBCAQ010000004">
    <property type="protein sequence ID" value="KAK7604088.1"/>
    <property type="molecule type" value="Genomic_DNA"/>
</dbReference>
<sequence length="492" mass="55864">MDSQQFRQFGYAAIDYVAEYMETIRDRPVLPEVEPGYLNDKLPDEVPEKGEAWQKILQDFDQLIMPGVTHWQSPRFHAFFPTANSYPSIVGEILSAGLAVIGIHWTASPACTELEVKVMNWLGKLLCLPHKFLNSSPGPGGGVIQSSASESTLICLLAAKAKSLRRVKKLHPHLDEQEIVSRLTAYTSDQANSSVEKSGMLGSVQLRILPADENGELKREALIEAIKKDIENGLFPCYMIATLGSTGICTFDKLDVIGPICQQYNIWLHVDAAYAGAAFILPEYQHLMKGVEDASSFNFNPHKWLLVNFDCSALWVQDANDLTDAFVVRRIYLEDKQENENTQLPEYRNWQISLGRRFRAIKLWFTLRVYGKDGLQAFLRNHINLANLFATLVEQDPRFEIVCPPRMGLVCFRIKGENQKTQKLHDLLMERKKVYMLTASLNGKLFIRFVICSRMMKESDVHFSWNEITSQTENILMNNGTLNGHSTNEIQE</sequence>
<dbReference type="Gene3D" id="1.20.1340.10">
    <property type="entry name" value="dopa decarboxylase, N-terminal domain"/>
    <property type="match status" value="1"/>
</dbReference>
<evidence type="ECO:0000256" key="5">
    <source>
        <dbReference type="PIRSR" id="PIRSR602129-50"/>
    </source>
</evidence>
<evidence type="ECO:0008006" key="9">
    <source>
        <dbReference type="Google" id="ProtNLM"/>
    </source>
</evidence>
<dbReference type="InterPro" id="IPR015422">
    <property type="entry name" value="PyrdxlP-dep_Trfase_small"/>
</dbReference>
<dbReference type="InterPro" id="IPR015424">
    <property type="entry name" value="PyrdxlP-dep_Trfase"/>
</dbReference>
<organism evidence="7 8">
    <name type="scientific">Parthenolecanium corni</name>
    <dbReference type="NCBI Taxonomy" id="536013"/>
    <lineage>
        <taxon>Eukaryota</taxon>
        <taxon>Metazoa</taxon>
        <taxon>Ecdysozoa</taxon>
        <taxon>Arthropoda</taxon>
        <taxon>Hexapoda</taxon>
        <taxon>Insecta</taxon>
        <taxon>Pterygota</taxon>
        <taxon>Neoptera</taxon>
        <taxon>Paraneoptera</taxon>
        <taxon>Hemiptera</taxon>
        <taxon>Sternorrhyncha</taxon>
        <taxon>Coccoidea</taxon>
        <taxon>Coccidae</taxon>
        <taxon>Parthenolecanium</taxon>
    </lineage>
</organism>
<evidence type="ECO:0000256" key="4">
    <source>
        <dbReference type="ARBA" id="ARBA00023239"/>
    </source>
</evidence>
<keyword evidence="3 5" id="KW-0663">Pyridoxal phosphate</keyword>
<dbReference type="GO" id="GO:0005737">
    <property type="term" value="C:cytoplasm"/>
    <property type="evidence" value="ECO:0007669"/>
    <property type="project" value="TreeGrafter"/>
</dbReference>
<protein>
    <recommendedName>
        <fullName evidence="9">Aromatic-L-amino-acid decarboxylase</fullName>
    </recommendedName>
</protein>
<dbReference type="GO" id="GO:0006584">
    <property type="term" value="P:catecholamine metabolic process"/>
    <property type="evidence" value="ECO:0007669"/>
    <property type="project" value="TreeGrafter"/>
</dbReference>
<comment type="cofactor">
    <cofactor evidence="1 5 6">
        <name>pyridoxal 5'-phosphate</name>
        <dbReference type="ChEBI" id="CHEBI:597326"/>
    </cofactor>
</comment>
<dbReference type="GO" id="GO:0006520">
    <property type="term" value="P:amino acid metabolic process"/>
    <property type="evidence" value="ECO:0007669"/>
    <property type="project" value="InterPro"/>
</dbReference>
<dbReference type="GO" id="GO:0004058">
    <property type="term" value="F:aromatic-L-amino-acid decarboxylase activity"/>
    <property type="evidence" value="ECO:0007669"/>
    <property type="project" value="TreeGrafter"/>
</dbReference>
<evidence type="ECO:0000256" key="2">
    <source>
        <dbReference type="ARBA" id="ARBA00009533"/>
    </source>
</evidence>
<dbReference type="SUPFAM" id="SSF53383">
    <property type="entry name" value="PLP-dependent transferases"/>
    <property type="match status" value="1"/>
</dbReference>
<reference evidence="7 8" key="1">
    <citation type="submission" date="2024-03" db="EMBL/GenBank/DDBJ databases">
        <title>Adaptation during the transition from Ophiocordyceps entomopathogen to insect associate is accompanied by gene loss and intensified selection.</title>
        <authorList>
            <person name="Ward C.M."/>
            <person name="Onetto C.A."/>
            <person name="Borneman A.R."/>
        </authorList>
    </citation>
    <scope>NUCLEOTIDE SEQUENCE [LARGE SCALE GENOMIC DNA]</scope>
    <source>
        <strain evidence="7">AWRI1</strain>
        <tissue evidence="7">Single Adult Female</tissue>
    </source>
</reference>
<dbReference type="CDD" id="cd06450">
    <property type="entry name" value="DOPA_deC_like"/>
    <property type="match status" value="1"/>
</dbReference>
<dbReference type="AlphaFoldDB" id="A0AAN9U3C4"/>
<dbReference type="Proteomes" id="UP001367676">
    <property type="component" value="Unassembled WGS sequence"/>
</dbReference>
<dbReference type="GO" id="GO:0030170">
    <property type="term" value="F:pyridoxal phosphate binding"/>
    <property type="evidence" value="ECO:0007669"/>
    <property type="project" value="InterPro"/>
</dbReference>
<dbReference type="InterPro" id="IPR015421">
    <property type="entry name" value="PyrdxlP-dep_Trfase_major"/>
</dbReference>